<dbReference type="Proteomes" id="UP001139516">
    <property type="component" value="Unassembled WGS sequence"/>
</dbReference>
<dbReference type="PRINTS" id="PR00035">
    <property type="entry name" value="HTHGNTR"/>
</dbReference>
<keyword evidence="2" id="KW-0238">DNA-binding</keyword>
<organism evidence="5 6">
    <name type="scientific">Roseomonas acroporae</name>
    <dbReference type="NCBI Taxonomy" id="2937791"/>
    <lineage>
        <taxon>Bacteria</taxon>
        <taxon>Pseudomonadati</taxon>
        <taxon>Pseudomonadota</taxon>
        <taxon>Alphaproteobacteria</taxon>
        <taxon>Acetobacterales</taxon>
        <taxon>Roseomonadaceae</taxon>
        <taxon>Roseomonas</taxon>
    </lineage>
</organism>
<dbReference type="InterPro" id="IPR036388">
    <property type="entry name" value="WH-like_DNA-bd_sf"/>
</dbReference>
<evidence type="ECO:0000256" key="2">
    <source>
        <dbReference type="ARBA" id="ARBA00023125"/>
    </source>
</evidence>
<proteinExistence type="predicted"/>
<keyword evidence="1" id="KW-0805">Transcription regulation</keyword>
<dbReference type="PANTHER" id="PTHR43537">
    <property type="entry name" value="TRANSCRIPTIONAL REGULATOR, GNTR FAMILY"/>
    <property type="match status" value="1"/>
</dbReference>
<dbReference type="Gene3D" id="1.10.10.10">
    <property type="entry name" value="Winged helix-like DNA-binding domain superfamily/Winged helix DNA-binding domain"/>
    <property type="match status" value="1"/>
</dbReference>
<dbReference type="InterPro" id="IPR011711">
    <property type="entry name" value="GntR_C"/>
</dbReference>
<dbReference type="SMART" id="SM00895">
    <property type="entry name" value="FCD"/>
    <property type="match status" value="1"/>
</dbReference>
<reference evidence="5" key="1">
    <citation type="submission" date="2022-04" db="EMBL/GenBank/DDBJ databases">
        <title>Roseomonas acroporae sp. nov., isolated from coral Acropora digitifera.</title>
        <authorList>
            <person name="Sun H."/>
        </authorList>
    </citation>
    <scope>NUCLEOTIDE SEQUENCE</scope>
    <source>
        <strain evidence="5">NAR14</strain>
    </source>
</reference>
<evidence type="ECO:0000313" key="5">
    <source>
        <dbReference type="EMBL" id="MCK8785352.1"/>
    </source>
</evidence>
<dbReference type="InterPro" id="IPR008920">
    <property type="entry name" value="TF_FadR/GntR_C"/>
</dbReference>
<dbReference type="PANTHER" id="PTHR43537:SF5">
    <property type="entry name" value="UXU OPERON TRANSCRIPTIONAL REGULATOR"/>
    <property type="match status" value="1"/>
</dbReference>
<dbReference type="Pfam" id="PF00392">
    <property type="entry name" value="GntR"/>
    <property type="match status" value="1"/>
</dbReference>
<dbReference type="EMBL" id="JALPRX010000055">
    <property type="protein sequence ID" value="MCK8785352.1"/>
    <property type="molecule type" value="Genomic_DNA"/>
</dbReference>
<sequence>MEFRRLQPQPAYRQVSAEIERRILAGALKPGEALPSEAELAAGFGVNRSTVREGIRALESEGLLRRAAGKRLVIAAPRAADLAPRAARALAMQRVTFEELWSVALALEPMAARLAARHAAPAEVAALADTIARTDAVLARGESPAALDTEFHALVSEAAHNRALLLSREPVGALLYPAAEPLMPRLPQANDRMQAAHRHVVEAIGRRDEAGAELWMRRHIVDFRRGYEMVGLALDAPVAPPARPE</sequence>
<dbReference type="SMART" id="SM00345">
    <property type="entry name" value="HTH_GNTR"/>
    <property type="match status" value="1"/>
</dbReference>
<dbReference type="InterPro" id="IPR000524">
    <property type="entry name" value="Tscrpt_reg_HTH_GntR"/>
</dbReference>
<dbReference type="AlphaFoldDB" id="A0A9X2BUB9"/>
<dbReference type="PROSITE" id="PS50949">
    <property type="entry name" value="HTH_GNTR"/>
    <property type="match status" value="1"/>
</dbReference>
<dbReference type="GO" id="GO:0003677">
    <property type="term" value="F:DNA binding"/>
    <property type="evidence" value="ECO:0007669"/>
    <property type="project" value="UniProtKB-KW"/>
</dbReference>
<dbReference type="GO" id="GO:0003700">
    <property type="term" value="F:DNA-binding transcription factor activity"/>
    <property type="evidence" value="ECO:0007669"/>
    <property type="project" value="InterPro"/>
</dbReference>
<dbReference type="Pfam" id="PF07729">
    <property type="entry name" value="FCD"/>
    <property type="match status" value="1"/>
</dbReference>
<keyword evidence="3" id="KW-0804">Transcription</keyword>
<evidence type="ECO:0000259" key="4">
    <source>
        <dbReference type="PROSITE" id="PS50949"/>
    </source>
</evidence>
<protein>
    <submittedName>
        <fullName evidence="5">FCD domain-containing protein</fullName>
    </submittedName>
</protein>
<keyword evidence="6" id="KW-1185">Reference proteome</keyword>
<accession>A0A9X2BUB9</accession>
<evidence type="ECO:0000256" key="3">
    <source>
        <dbReference type="ARBA" id="ARBA00023163"/>
    </source>
</evidence>
<evidence type="ECO:0000256" key="1">
    <source>
        <dbReference type="ARBA" id="ARBA00023015"/>
    </source>
</evidence>
<name>A0A9X2BUB9_9PROT</name>
<dbReference type="Gene3D" id="1.20.120.530">
    <property type="entry name" value="GntR ligand-binding domain-like"/>
    <property type="match status" value="1"/>
</dbReference>
<evidence type="ECO:0000313" key="6">
    <source>
        <dbReference type="Proteomes" id="UP001139516"/>
    </source>
</evidence>
<dbReference type="InterPro" id="IPR036390">
    <property type="entry name" value="WH_DNA-bd_sf"/>
</dbReference>
<dbReference type="CDD" id="cd07377">
    <property type="entry name" value="WHTH_GntR"/>
    <property type="match status" value="1"/>
</dbReference>
<gene>
    <name evidence="5" type="ORF">M0638_13250</name>
</gene>
<feature type="domain" description="HTH gntR-type" evidence="4">
    <location>
        <begin position="9"/>
        <end position="77"/>
    </location>
</feature>
<dbReference type="SUPFAM" id="SSF46785">
    <property type="entry name" value="Winged helix' DNA-binding domain"/>
    <property type="match status" value="1"/>
</dbReference>
<dbReference type="RefSeq" id="WP_248667472.1">
    <property type="nucleotide sequence ID" value="NZ_JALPRX010000055.1"/>
</dbReference>
<dbReference type="SUPFAM" id="SSF48008">
    <property type="entry name" value="GntR ligand-binding domain-like"/>
    <property type="match status" value="1"/>
</dbReference>
<comment type="caution">
    <text evidence="5">The sequence shown here is derived from an EMBL/GenBank/DDBJ whole genome shotgun (WGS) entry which is preliminary data.</text>
</comment>